<accession>A0A835L5D5</accession>
<name>A0A835L5D5_SPOEX</name>
<dbReference type="Proteomes" id="UP000648187">
    <property type="component" value="Unassembled WGS sequence"/>
</dbReference>
<keyword evidence="3" id="KW-1185">Reference proteome</keyword>
<organism evidence="2 3">
    <name type="scientific">Spodoptera exigua</name>
    <name type="common">Beet armyworm</name>
    <name type="synonym">Noctua fulgens</name>
    <dbReference type="NCBI Taxonomy" id="7107"/>
    <lineage>
        <taxon>Eukaryota</taxon>
        <taxon>Metazoa</taxon>
        <taxon>Ecdysozoa</taxon>
        <taxon>Arthropoda</taxon>
        <taxon>Hexapoda</taxon>
        <taxon>Insecta</taxon>
        <taxon>Pterygota</taxon>
        <taxon>Neoptera</taxon>
        <taxon>Endopterygota</taxon>
        <taxon>Lepidoptera</taxon>
        <taxon>Glossata</taxon>
        <taxon>Ditrysia</taxon>
        <taxon>Noctuoidea</taxon>
        <taxon>Noctuidae</taxon>
        <taxon>Amphipyrinae</taxon>
        <taxon>Spodoptera</taxon>
    </lineage>
</organism>
<feature type="region of interest" description="Disordered" evidence="1">
    <location>
        <begin position="389"/>
        <end position="424"/>
    </location>
</feature>
<dbReference type="AlphaFoldDB" id="A0A835L5D5"/>
<evidence type="ECO:0000256" key="1">
    <source>
        <dbReference type="SAM" id="MobiDB-lite"/>
    </source>
</evidence>
<comment type="caution">
    <text evidence="2">The sequence shown here is derived from an EMBL/GenBank/DDBJ whole genome shotgun (WGS) entry which is preliminary data.</text>
</comment>
<reference evidence="2" key="1">
    <citation type="submission" date="2020-08" db="EMBL/GenBank/DDBJ databases">
        <title>Spodoptera exigua strain:BAW_Kor-Di-RS1 Genome sequencing and assembly.</title>
        <authorList>
            <person name="Kim J."/>
            <person name="Nam H.Y."/>
            <person name="Kwon M."/>
            <person name="Choi J.H."/>
            <person name="Cho S.R."/>
            <person name="Kim G.-H."/>
        </authorList>
    </citation>
    <scope>NUCLEOTIDE SEQUENCE</scope>
    <source>
        <strain evidence="2">BAW_Kor-Di-RS1</strain>
        <tissue evidence="2">Whole-body</tissue>
    </source>
</reference>
<dbReference type="EMBL" id="JACKWZ010000126">
    <property type="protein sequence ID" value="KAF9414733.1"/>
    <property type="molecule type" value="Genomic_DNA"/>
</dbReference>
<sequence length="424" mass="49677">MENLAQFDDAHHRGPEWYDFSVNSVETASSLQDDKSSSLTQRYRSCHPCPHDMLKKYKNIGIKWICASYQRARRSFKSECMMRYRNCQDGTMFVKLHDYKCRNNSYHGRHWFYGYQVGTTPFYMVSLSLRPFSNNRVLSLDGGVACEDLQRETDKLNSEMRIDKKKNADDNFSTTFTITIYYISVTVDKVTEYLNAAQPWRFTFSSVERPVLVEISKVQIATAFVFNDSLIDENKLKDNKLEVVETRRALKKSLSTSSSEMRHDSESLQQSISEKSTKESETQQKKKDRIPKSTIERKGWRKWHRKCPKCPEDMLKKWRDPSIKWICGAYQRARRTFKSLCMMHYRNCQDGTMFTKIADHRCPNASGQIRPYNMHFFYDYSVVLTEEDSKSDTTQTAEEVEESSSWDSSRIAKLPPLDLPIVQQ</sequence>
<evidence type="ECO:0000313" key="3">
    <source>
        <dbReference type="Proteomes" id="UP000648187"/>
    </source>
</evidence>
<feature type="region of interest" description="Disordered" evidence="1">
    <location>
        <begin position="254"/>
        <end position="293"/>
    </location>
</feature>
<feature type="compositionally biased region" description="Basic and acidic residues" evidence="1">
    <location>
        <begin position="275"/>
        <end position="293"/>
    </location>
</feature>
<proteinExistence type="predicted"/>
<protein>
    <submittedName>
        <fullName evidence="2">Uncharacterized protein</fullName>
    </submittedName>
</protein>
<evidence type="ECO:0000313" key="2">
    <source>
        <dbReference type="EMBL" id="KAF9414733.1"/>
    </source>
</evidence>
<gene>
    <name evidence="2" type="ORF">HW555_007429</name>
</gene>